<dbReference type="AlphaFoldDB" id="A0ABD6WZH8"/>
<comment type="caution">
    <text evidence="1">The sequence shown here is derived from an EMBL/GenBank/DDBJ whole genome shotgun (WGS) entry which is preliminary data.</text>
</comment>
<gene>
    <name evidence="1" type="ORF">CTM90_17375</name>
</gene>
<dbReference type="RefSeq" id="WP_065172518.1">
    <property type="nucleotide sequence ID" value="NZ_LZFH01000068.1"/>
</dbReference>
<protein>
    <submittedName>
        <fullName evidence="1">Uncharacterized protein</fullName>
    </submittedName>
</protein>
<name>A0ABD6WZH8_PHODM</name>
<sequence length="127" mass="15146">MLPNGHHQSSERFIKALHQIFDHPDYKALSNDAQALLWLIARQYTGFNNGMLKATLSLMQEWGWKKKLLYKCRNELVKYDWIRVCRAQHFHKQSILYALSWLDVDEPSSHVRFDDGVRSQKKRSLRF</sequence>
<organism evidence="1 2">
    <name type="scientific">Photobacterium damselae</name>
    <dbReference type="NCBI Taxonomy" id="38293"/>
    <lineage>
        <taxon>Bacteria</taxon>
        <taxon>Pseudomonadati</taxon>
        <taxon>Pseudomonadota</taxon>
        <taxon>Gammaproteobacteria</taxon>
        <taxon>Vibrionales</taxon>
        <taxon>Vibrionaceae</taxon>
        <taxon>Photobacterium</taxon>
    </lineage>
</organism>
<proteinExistence type="predicted"/>
<evidence type="ECO:0000313" key="2">
    <source>
        <dbReference type="Proteomes" id="UP000241404"/>
    </source>
</evidence>
<evidence type="ECO:0000313" key="1">
    <source>
        <dbReference type="EMBL" id="PSU15256.1"/>
    </source>
</evidence>
<accession>A0ABD6WZH8</accession>
<reference evidence="1 2" key="1">
    <citation type="submission" date="2018-03" db="EMBL/GenBank/DDBJ databases">
        <title>Whole genome sequencing of Histamine producing bacteria.</title>
        <authorList>
            <person name="Butler K."/>
        </authorList>
    </citation>
    <scope>NUCLEOTIDE SEQUENCE [LARGE SCALE GENOMIC DNA]</scope>
    <source>
        <strain evidence="1 2">BT-6</strain>
    </source>
</reference>
<dbReference type="EMBL" id="PYMM01000016">
    <property type="protein sequence ID" value="PSU15256.1"/>
    <property type="molecule type" value="Genomic_DNA"/>
</dbReference>
<dbReference type="Proteomes" id="UP000241404">
    <property type="component" value="Unassembled WGS sequence"/>
</dbReference>